<organism evidence="1">
    <name type="scientific">marine metagenome</name>
    <dbReference type="NCBI Taxonomy" id="408172"/>
    <lineage>
        <taxon>unclassified sequences</taxon>
        <taxon>metagenomes</taxon>
        <taxon>ecological metagenomes</taxon>
    </lineage>
</organism>
<protein>
    <submittedName>
        <fullName evidence="1">Uncharacterized protein</fullName>
    </submittedName>
</protein>
<feature type="non-terminal residue" evidence="1">
    <location>
        <position position="143"/>
    </location>
</feature>
<gene>
    <name evidence="1" type="ORF">METZ01_LOCUS364103</name>
</gene>
<sequence length="143" mass="16523">MLHSQFRTRFRWGVAALLVFLLTCSAGTTYAQFGVIPYYGKNRVKYDKFDWHIYTTDHFEIYYYPELEEHLGRIASYAESAYQQISADLRHDLAFVIPLVVFKTHSEFEQQLIFPGASPEGVGAFAEPQRNRIVLPIEEPPDG</sequence>
<dbReference type="EMBL" id="UINC01130279">
    <property type="protein sequence ID" value="SVD11249.1"/>
    <property type="molecule type" value="Genomic_DNA"/>
</dbReference>
<evidence type="ECO:0000313" key="1">
    <source>
        <dbReference type="EMBL" id="SVD11249.1"/>
    </source>
</evidence>
<proteinExistence type="predicted"/>
<name>A0A382SMY6_9ZZZZ</name>
<dbReference type="AlphaFoldDB" id="A0A382SMY6"/>
<accession>A0A382SMY6</accession>
<reference evidence="1" key="1">
    <citation type="submission" date="2018-05" db="EMBL/GenBank/DDBJ databases">
        <authorList>
            <person name="Lanie J.A."/>
            <person name="Ng W.-L."/>
            <person name="Kazmierczak K.M."/>
            <person name="Andrzejewski T.M."/>
            <person name="Davidsen T.M."/>
            <person name="Wayne K.J."/>
            <person name="Tettelin H."/>
            <person name="Glass J.I."/>
            <person name="Rusch D."/>
            <person name="Podicherti R."/>
            <person name="Tsui H.-C.T."/>
            <person name="Winkler M.E."/>
        </authorList>
    </citation>
    <scope>NUCLEOTIDE SEQUENCE</scope>
</reference>